<evidence type="ECO:0008006" key="3">
    <source>
        <dbReference type="Google" id="ProtNLM"/>
    </source>
</evidence>
<organism evidence="1 2">
    <name type="scientific">Ornithinimicrobium pekingense</name>
    <dbReference type="NCBI Taxonomy" id="384677"/>
    <lineage>
        <taxon>Bacteria</taxon>
        <taxon>Bacillati</taxon>
        <taxon>Actinomycetota</taxon>
        <taxon>Actinomycetes</taxon>
        <taxon>Micrococcales</taxon>
        <taxon>Ornithinimicrobiaceae</taxon>
        <taxon>Ornithinimicrobium</taxon>
    </lineage>
</organism>
<protein>
    <recommendedName>
        <fullName evidence="3">Carboxypeptidase regulatory-like domain-containing protein</fullName>
    </recommendedName>
</protein>
<dbReference type="Proteomes" id="UP000662111">
    <property type="component" value="Unassembled WGS sequence"/>
</dbReference>
<sequence length="161" mass="17300">MIATDTATGPFDSTDEAVLRELRETAARLDPCPADLAERVKFALTVQALQAEVAQLTSQPELVSRTSATQEPAEATTVTYSTESLSIMVSVSREGAGRTRLDGWVTCGPAEVELDQGEHGVRRATADEDGRFVLADLPRGLAHLLVRPARGRPVVTPQFTL</sequence>
<gene>
    <name evidence="1" type="ORF">GCM10011509_13690</name>
</gene>
<proteinExistence type="predicted"/>
<keyword evidence="2" id="KW-1185">Reference proteome</keyword>
<dbReference type="RefSeq" id="WP_022923074.1">
    <property type="nucleotide sequence ID" value="NZ_BMLB01000003.1"/>
</dbReference>
<dbReference type="EMBL" id="BMLB01000003">
    <property type="protein sequence ID" value="GGK66623.1"/>
    <property type="molecule type" value="Genomic_DNA"/>
</dbReference>
<evidence type="ECO:0000313" key="2">
    <source>
        <dbReference type="Proteomes" id="UP000662111"/>
    </source>
</evidence>
<accession>A0ABQ2F6P8</accession>
<evidence type="ECO:0000313" key="1">
    <source>
        <dbReference type="EMBL" id="GGK66623.1"/>
    </source>
</evidence>
<comment type="caution">
    <text evidence="1">The sequence shown here is derived from an EMBL/GenBank/DDBJ whole genome shotgun (WGS) entry which is preliminary data.</text>
</comment>
<name>A0ABQ2F6P8_9MICO</name>
<reference evidence="2" key="1">
    <citation type="journal article" date="2019" name="Int. J. Syst. Evol. Microbiol.">
        <title>The Global Catalogue of Microorganisms (GCM) 10K type strain sequencing project: providing services to taxonomists for standard genome sequencing and annotation.</title>
        <authorList>
            <consortium name="The Broad Institute Genomics Platform"/>
            <consortium name="The Broad Institute Genome Sequencing Center for Infectious Disease"/>
            <person name="Wu L."/>
            <person name="Ma J."/>
        </authorList>
    </citation>
    <scope>NUCLEOTIDE SEQUENCE [LARGE SCALE GENOMIC DNA]</scope>
    <source>
        <strain evidence="2">CGMCC 1.5362</strain>
    </source>
</reference>